<gene>
    <name evidence="1" type="ORF">MNBD_GAMMA14-794</name>
</gene>
<accession>A0A3B0YN35</accession>
<name>A0A3B0YN35_9ZZZZ</name>
<dbReference type="NCBIfam" id="TIGR04396">
    <property type="entry name" value="surf_polysacc"/>
    <property type="match status" value="1"/>
</dbReference>
<evidence type="ECO:0008006" key="2">
    <source>
        <dbReference type="Google" id="ProtNLM"/>
    </source>
</evidence>
<dbReference type="EMBL" id="UOFM01000225">
    <property type="protein sequence ID" value="VAW77533.1"/>
    <property type="molecule type" value="Genomic_DNA"/>
</dbReference>
<dbReference type="InterPro" id="IPR030906">
    <property type="entry name" value="Surf_polysacc"/>
</dbReference>
<organism evidence="1">
    <name type="scientific">hydrothermal vent metagenome</name>
    <dbReference type="NCBI Taxonomy" id="652676"/>
    <lineage>
        <taxon>unclassified sequences</taxon>
        <taxon>metagenomes</taxon>
        <taxon>ecological metagenomes</taxon>
    </lineage>
</organism>
<proteinExistence type="predicted"/>
<dbReference type="AlphaFoldDB" id="A0A3B0YN35"/>
<dbReference type="SUPFAM" id="SSF53756">
    <property type="entry name" value="UDP-Glycosyltransferase/glycogen phosphorylase"/>
    <property type="match status" value="1"/>
</dbReference>
<evidence type="ECO:0000313" key="1">
    <source>
        <dbReference type="EMBL" id="VAW77533.1"/>
    </source>
</evidence>
<reference evidence="1" key="1">
    <citation type="submission" date="2018-06" db="EMBL/GenBank/DDBJ databases">
        <authorList>
            <person name="Zhirakovskaya E."/>
        </authorList>
    </citation>
    <scope>NUCLEOTIDE SEQUENCE</scope>
</reference>
<protein>
    <recommendedName>
        <fullName evidence="2">Surface carbohydrate biosynthesis protein</fullName>
    </recommendedName>
</protein>
<sequence>MNTVKLPLIIPVENQVRELDPKLLLACIAARRGFPSIIGSHRKIDFKIASLPRSLYLCKSFTVMNLNMFRIMHWLGQKIVSWDEEALVHLPADMYFSRRLSPLSLKYVSHLFAWGEDNANLWRDYPQMPKDKPIHITGNPRGDLLRTEICAYYKKDADALRQKYGKFILVNTNFNHVNAFFPSQNLFKTLAHNGNKAKFGKAAKGMSLEFAGVLHEHKQNLFDAFKELIPALHEAFPDVTIIVRPHPTENPDVYHRIADACERVEVTNEGNVVPWLMAAQALVHNGCTTAVEAYSMGVPAVSYRPSINEDIDQGFYHLPNQLSYQCFSVLELKDTLKDILQGTLGAADGDDRKAIFDHYIVAQDGPLACDRMIDVLEEIAVGRSKLPRPAMATWVAGWILANGRRSIKWIRRYLPGSHAPPEFHRHRYPGITLEQLRERIAQFQQVLGDTTELKAEQIHDQIFRISA</sequence>